<dbReference type="EMBL" id="LT629804">
    <property type="protein sequence ID" value="SDU77472.1"/>
    <property type="molecule type" value="Genomic_DNA"/>
</dbReference>
<dbReference type="SUPFAM" id="SSF50475">
    <property type="entry name" value="FMN-binding split barrel"/>
    <property type="match status" value="1"/>
</dbReference>
<evidence type="ECO:0000313" key="1">
    <source>
        <dbReference type="EMBL" id="SDU77472.1"/>
    </source>
</evidence>
<dbReference type="PIRSF" id="PIRSF010372">
    <property type="entry name" value="PaiB"/>
    <property type="match status" value="1"/>
</dbReference>
<evidence type="ECO:0000313" key="2">
    <source>
        <dbReference type="Proteomes" id="UP000214355"/>
    </source>
</evidence>
<dbReference type="Pfam" id="PF04299">
    <property type="entry name" value="FMN_bind_2"/>
    <property type="match status" value="1"/>
</dbReference>
<dbReference type="RefSeq" id="WP_091278435.1">
    <property type="nucleotide sequence ID" value="NZ_LT629804.1"/>
</dbReference>
<dbReference type="GeneID" id="65343784"/>
<sequence length="223" mass="24606">MYVAHQHMLDPKDALTCASQTGVGELITTGEHGINATRIPFVVVEKDGHSVIQAHLNRVNPQIHDAGEALLIVNAADAHVPGHYLPPEKPGSVMPTAPSWDYVTVHIRGSFQIFDDDAWKHEHWEKLVAHHEPVWTMADSQPHRIKRAYSAIVGMELAVTEVVGKAKLHQNLSSPDLANLADSMEAGGAEEVARLMRDISIPWAQAREARVGKVLDLRAKHEF</sequence>
<dbReference type="InterPro" id="IPR012349">
    <property type="entry name" value="Split_barrel_FMN-bd"/>
</dbReference>
<dbReference type="PANTHER" id="PTHR35802:SF1">
    <property type="entry name" value="PROTEASE SYNTHASE AND SPORULATION PROTEIN PAI 2"/>
    <property type="match status" value="1"/>
</dbReference>
<keyword evidence="2" id="KW-1185">Reference proteome</keyword>
<organism evidence="1 2">
    <name type="scientific">Arcanobacterium phocae</name>
    <dbReference type="NCBI Taxonomy" id="131112"/>
    <lineage>
        <taxon>Bacteria</taxon>
        <taxon>Bacillati</taxon>
        <taxon>Actinomycetota</taxon>
        <taxon>Actinomycetes</taxon>
        <taxon>Actinomycetales</taxon>
        <taxon>Actinomycetaceae</taxon>
        <taxon>Arcanobacterium</taxon>
    </lineage>
</organism>
<dbReference type="STRING" id="131112.SAMN04489737_0022"/>
<name>A0A1H2L9G5_9ACTO</name>
<gene>
    <name evidence="1" type="ORF">SAMN04489737_0022</name>
</gene>
<protein>
    <submittedName>
        <fullName evidence="1">Negative transcriptional regulator, PaiB family</fullName>
    </submittedName>
</protein>
<dbReference type="Proteomes" id="UP000214355">
    <property type="component" value="Chromosome I"/>
</dbReference>
<dbReference type="AlphaFoldDB" id="A0A1H2L9G5"/>
<dbReference type="OrthoDB" id="9794948at2"/>
<proteinExistence type="predicted"/>
<dbReference type="Gene3D" id="2.30.110.10">
    <property type="entry name" value="Electron Transport, Fmn-binding Protein, Chain A"/>
    <property type="match status" value="1"/>
</dbReference>
<dbReference type="InterPro" id="IPR007396">
    <property type="entry name" value="TR_PAI2-type"/>
</dbReference>
<dbReference type="PANTHER" id="PTHR35802">
    <property type="entry name" value="PROTEASE SYNTHASE AND SPORULATION PROTEIN PAI 2"/>
    <property type="match status" value="1"/>
</dbReference>
<reference evidence="2" key="1">
    <citation type="submission" date="2016-10" db="EMBL/GenBank/DDBJ databases">
        <authorList>
            <person name="Varghese N."/>
            <person name="Submissions S."/>
        </authorList>
    </citation>
    <scope>NUCLEOTIDE SEQUENCE [LARGE SCALE GENOMIC DNA]</scope>
    <source>
        <strain evidence="2">DSM 10002</strain>
    </source>
</reference>
<accession>A0A1H2L9G5</accession>